<accession>I2PXP2</accession>
<name>I2PXP2_9BACT</name>
<evidence type="ECO:0000313" key="1">
    <source>
        <dbReference type="EMBL" id="EIG52298.1"/>
    </source>
</evidence>
<dbReference type="eggNOG" id="ENOG5033UGT">
    <property type="taxonomic scope" value="Bacteria"/>
</dbReference>
<proteinExistence type="predicted"/>
<protein>
    <submittedName>
        <fullName evidence="1">Uncharacterized protein</fullName>
    </submittedName>
</protein>
<dbReference type="OrthoDB" id="929345at2"/>
<dbReference type="EMBL" id="JH600068">
    <property type="protein sequence ID" value="EIG52298.1"/>
    <property type="molecule type" value="Genomic_DNA"/>
</dbReference>
<reference evidence="1" key="1">
    <citation type="submission" date="2011-11" db="EMBL/GenBank/DDBJ databases">
        <title>Improved High-Quality Draft sequence of Desulfovibrio sp. U5L.</title>
        <authorList>
            <consortium name="US DOE Joint Genome Institute"/>
            <person name="Lucas S."/>
            <person name="Han J."/>
            <person name="Lapidus A."/>
            <person name="Cheng J.-F."/>
            <person name="Goodwin L."/>
            <person name="Pitluck S."/>
            <person name="Peters L."/>
            <person name="Ovchinnikova G."/>
            <person name="Held B."/>
            <person name="Detter J.C."/>
            <person name="Han C."/>
            <person name="Tapia R."/>
            <person name="Land M."/>
            <person name="Hauser L."/>
            <person name="Kyrpides N."/>
            <person name="Ivanova N."/>
            <person name="Pagani I."/>
            <person name="Gabster J."/>
            <person name="Walker C."/>
            <person name="Stolyar S."/>
            <person name="Stahl D."/>
            <person name="Arkin A."/>
            <person name="Dehal P."/>
            <person name="Hazen T."/>
            <person name="Woyke T."/>
        </authorList>
    </citation>
    <scope>NUCLEOTIDE SEQUENCE [LARGE SCALE GENOMIC DNA]</scope>
    <source>
        <strain evidence="1">U5L</strain>
    </source>
</reference>
<dbReference type="HOGENOM" id="CLU_873747_0_0_7"/>
<sequence length="298" mass="33693">MEKVDVLINVLGKPCQTTLTLLSLLRHSHRHIGTIYFNEEAATPPGEAQGYEYLKKRLAGRLVVHKPAYCHWIRTVDRRRYGDEAVRWSLRYQYGWERSDKRSVLVLHNDCEFFADVVGPMIEGLAGHIAIGHLGACQGCPAFYAGVCDSKRHLAYRPTYPELAALYAGHDYSGPAHCSPFHLADFNEKYRREPWPLPPCRVNEWCCLVDLEKARPVTVPFGPANPFGAISDCGEYGLDTGAEWFHDVHGLGFTARHFPVSEFMRHVGGHAAMSDPDLYRRREDEARAKLAAEFGVRL</sequence>
<dbReference type="AlphaFoldDB" id="I2PXP2"/>
<gene>
    <name evidence="1" type="ORF">DesU5LDRAFT_0593</name>
</gene>
<dbReference type="STRING" id="596152.DesU5LDRAFT_0593"/>
<organism evidence="1">
    <name type="scientific">Desulfovibrio sp. U5L</name>
    <dbReference type="NCBI Taxonomy" id="596152"/>
    <lineage>
        <taxon>Bacteria</taxon>
        <taxon>Pseudomonadati</taxon>
        <taxon>Thermodesulfobacteriota</taxon>
        <taxon>Desulfovibrionia</taxon>
        <taxon>Desulfovibrionales</taxon>
        <taxon>Desulfovibrionaceae</taxon>
        <taxon>Desulfovibrio</taxon>
    </lineage>
</organism>